<name>A0A0S4U6V7_RALSL</name>
<protein>
    <submittedName>
        <fullName evidence="1">Uncharacterized protein</fullName>
    </submittedName>
</protein>
<dbReference type="EMBL" id="LN899821">
    <property type="protein sequence ID" value="CUV17960.1"/>
    <property type="molecule type" value="Genomic_DNA"/>
</dbReference>
<reference evidence="1" key="1">
    <citation type="submission" date="2015-10" db="EMBL/GenBank/DDBJ databases">
        <authorList>
            <person name="Gilbert D.G."/>
        </authorList>
    </citation>
    <scope>NUCLEOTIDE SEQUENCE</scope>
    <source>
        <strain evidence="1">Phyl III-seqv23</strain>
    </source>
</reference>
<gene>
    <name evidence="1" type="ORF">PSS4_v1_400059</name>
</gene>
<evidence type="ECO:0000313" key="1">
    <source>
        <dbReference type="EMBL" id="CUV17960.1"/>
    </source>
</evidence>
<sequence>MSKVEYTSSELWNKHALEHLFWIEIAKRKAAMAEPEAFAELLSLRNEVATYVERRQLLSTEPLEIDAGTVFDIVQFEWEVDEHAASKEEVRMLTDTLALFGHRVEGVNRVLTYCRGFRLADFSVETDLMQLDWWWGYINTSRGRKELGAVGRFSSIGEPRLISQAEGLCFDGDEAPTIELGEMVESTSMLAIPVSIPIPVTSRKLWTYDTDNHEITVSGRPLQDKVVLAFEIEKPLPSLREIERLLHAAHGMAKVQRFFSYLEQGIARPDLLSGDDDNEDIETRLKKYVPTQPEDHRLFEDVNNFRPTVLGLSCWDRIRLGMTIESACVETAKAFKTTEDRVAYGLKKVRSAIKSYKTSLLPWND</sequence>
<dbReference type="AlphaFoldDB" id="A0A0S4U6V7"/>
<proteinExistence type="predicted"/>
<organism evidence="1">
    <name type="scientific">Ralstonia solanacearum</name>
    <name type="common">Pseudomonas solanacearum</name>
    <dbReference type="NCBI Taxonomy" id="305"/>
    <lineage>
        <taxon>Bacteria</taxon>
        <taxon>Pseudomonadati</taxon>
        <taxon>Pseudomonadota</taxon>
        <taxon>Betaproteobacteria</taxon>
        <taxon>Burkholderiales</taxon>
        <taxon>Burkholderiaceae</taxon>
        <taxon>Ralstonia</taxon>
        <taxon>Ralstonia solanacearum species complex</taxon>
    </lineage>
</organism>
<accession>A0A0S4U6V7</accession>